<organism evidence="2 3">
    <name type="scientific">Salvia divinorum</name>
    <name type="common">Maria pastora</name>
    <name type="synonym">Diviner's sage</name>
    <dbReference type="NCBI Taxonomy" id="28513"/>
    <lineage>
        <taxon>Eukaryota</taxon>
        <taxon>Viridiplantae</taxon>
        <taxon>Streptophyta</taxon>
        <taxon>Embryophyta</taxon>
        <taxon>Tracheophyta</taxon>
        <taxon>Spermatophyta</taxon>
        <taxon>Magnoliopsida</taxon>
        <taxon>eudicotyledons</taxon>
        <taxon>Gunneridae</taxon>
        <taxon>Pentapetalae</taxon>
        <taxon>asterids</taxon>
        <taxon>lamiids</taxon>
        <taxon>Lamiales</taxon>
        <taxon>Lamiaceae</taxon>
        <taxon>Nepetoideae</taxon>
        <taxon>Mentheae</taxon>
        <taxon>Salviinae</taxon>
        <taxon>Salvia</taxon>
        <taxon>Salvia subgen. Calosphace</taxon>
    </lineage>
</organism>
<dbReference type="SUPFAM" id="SSF53098">
    <property type="entry name" value="Ribonuclease H-like"/>
    <property type="match status" value="1"/>
</dbReference>
<proteinExistence type="predicted"/>
<dbReference type="EMBL" id="JBEAFC010000008">
    <property type="protein sequence ID" value="KAL1544413.1"/>
    <property type="molecule type" value="Genomic_DNA"/>
</dbReference>
<dbReference type="InterPro" id="IPR052160">
    <property type="entry name" value="Gypsy_RT_Integrase-like"/>
</dbReference>
<evidence type="ECO:0000313" key="3">
    <source>
        <dbReference type="Proteomes" id="UP001567538"/>
    </source>
</evidence>
<dbReference type="PROSITE" id="PS50994">
    <property type="entry name" value="INTEGRASE"/>
    <property type="match status" value="1"/>
</dbReference>
<gene>
    <name evidence="2" type="ORF">AAHA92_21268</name>
</gene>
<feature type="domain" description="Integrase catalytic" evidence="1">
    <location>
        <begin position="1"/>
        <end position="142"/>
    </location>
</feature>
<dbReference type="InterPro" id="IPR001584">
    <property type="entry name" value="Integrase_cat-core"/>
</dbReference>
<dbReference type="Proteomes" id="UP001567538">
    <property type="component" value="Unassembled WGS sequence"/>
</dbReference>
<comment type="caution">
    <text evidence="2">The sequence shown here is derived from an EMBL/GenBank/DDBJ whole genome shotgun (WGS) entry which is preliminary data.</text>
</comment>
<dbReference type="AlphaFoldDB" id="A0ABD1GMX4"/>
<dbReference type="InterPro" id="IPR036397">
    <property type="entry name" value="RNaseH_sf"/>
</dbReference>
<keyword evidence="3" id="KW-1185">Reference proteome</keyword>
<dbReference type="InterPro" id="IPR012337">
    <property type="entry name" value="RNaseH-like_sf"/>
</dbReference>
<evidence type="ECO:0000313" key="2">
    <source>
        <dbReference type="EMBL" id="KAL1544413.1"/>
    </source>
</evidence>
<evidence type="ECO:0000259" key="1">
    <source>
        <dbReference type="PROSITE" id="PS50994"/>
    </source>
</evidence>
<sequence length="142" mass="16269">MPQIPVIVCEIFDVWGMDFMGPFPSSYGNLYILVAVDYVLKWIEAKATSTCDAKEVARFFKSNIFARFGVPRAIISDQGTHFFNRMIEALMKKYGVHHRLSSPYHPQANGQAEVSNREIKNILEKTVNPSRKDWSKRLDDAL</sequence>
<dbReference type="Pfam" id="PF00665">
    <property type="entry name" value="rve"/>
    <property type="match status" value="1"/>
</dbReference>
<name>A0ABD1GMX4_SALDI</name>
<dbReference type="Gene3D" id="3.30.420.10">
    <property type="entry name" value="Ribonuclease H-like superfamily/Ribonuclease H"/>
    <property type="match status" value="1"/>
</dbReference>
<accession>A0ABD1GMX4</accession>
<dbReference type="PANTHER" id="PTHR47266">
    <property type="entry name" value="ENDONUCLEASE-RELATED"/>
    <property type="match status" value="1"/>
</dbReference>
<reference evidence="2 3" key="1">
    <citation type="submission" date="2024-06" db="EMBL/GenBank/DDBJ databases">
        <title>A chromosome level genome sequence of Diviner's sage (Salvia divinorum).</title>
        <authorList>
            <person name="Ford S.A."/>
            <person name="Ro D.-K."/>
            <person name="Ness R.W."/>
            <person name="Phillips M.A."/>
        </authorList>
    </citation>
    <scope>NUCLEOTIDE SEQUENCE [LARGE SCALE GENOMIC DNA]</scope>
    <source>
        <strain evidence="2">SAF-2024a</strain>
        <tissue evidence="2">Leaf</tissue>
    </source>
</reference>
<protein>
    <submittedName>
        <fullName evidence="2">Protein NYNRIN-like</fullName>
    </submittedName>
</protein>